<protein>
    <submittedName>
        <fullName evidence="1">Uncharacterized protein</fullName>
    </submittedName>
</protein>
<dbReference type="Proteomes" id="UP000287033">
    <property type="component" value="Unassembled WGS sequence"/>
</dbReference>
<dbReference type="AlphaFoldDB" id="A0A401TUK8"/>
<organism evidence="1 2">
    <name type="scientific">Chiloscyllium punctatum</name>
    <name type="common">Brownbanded bambooshark</name>
    <name type="synonym">Hemiscyllium punctatum</name>
    <dbReference type="NCBI Taxonomy" id="137246"/>
    <lineage>
        <taxon>Eukaryota</taxon>
        <taxon>Metazoa</taxon>
        <taxon>Chordata</taxon>
        <taxon>Craniata</taxon>
        <taxon>Vertebrata</taxon>
        <taxon>Chondrichthyes</taxon>
        <taxon>Elasmobranchii</taxon>
        <taxon>Galeomorphii</taxon>
        <taxon>Galeoidea</taxon>
        <taxon>Orectolobiformes</taxon>
        <taxon>Hemiscylliidae</taxon>
        <taxon>Chiloscyllium</taxon>
    </lineage>
</organism>
<gene>
    <name evidence="1" type="ORF">chiPu_0030326</name>
</gene>
<evidence type="ECO:0000313" key="1">
    <source>
        <dbReference type="EMBL" id="GCC46323.1"/>
    </source>
</evidence>
<name>A0A401TUK8_CHIPU</name>
<reference evidence="1 2" key="1">
    <citation type="journal article" date="2018" name="Nat. Ecol. Evol.">
        <title>Shark genomes provide insights into elasmobranch evolution and the origin of vertebrates.</title>
        <authorList>
            <person name="Hara Y"/>
            <person name="Yamaguchi K"/>
            <person name="Onimaru K"/>
            <person name="Kadota M"/>
            <person name="Koyanagi M"/>
            <person name="Keeley SD"/>
            <person name="Tatsumi K"/>
            <person name="Tanaka K"/>
            <person name="Motone F"/>
            <person name="Kageyama Y"/>
            <person name="Nozu R"/>
            <person name="Adachi N"/>
            <person name="Nishimura O"/>
            <person name="Nakagawa R"/>
            <person name="Tanegashima C"/>
            <person name="Kiyatake I"/>
            <person name="Matsumoto R"/>
            <person name="Murakumo K"/>
            <person name="Nishida K"/>
            <person name="Terakita A"/>
            <person name="Kuratani S"/>
            <person name="Sato K"/>
            <person name="Hyodo S Kuraku.S."/>
        </authorList>
    </citation>
    <scope>NUCLEOTIDE SEQUENCE [LARGE SCALE GENOMIC DNA]</scope>
</reference>
<proteinExistence type="predicted"/>
<feature type="non-terminal residue" evidence="1">
    <location>
        <position position="80"/>
    </location>
</feature>
<evidence type="ECO:0000313" key="2">
    <source>
        <dbReference type="Proteomes" id="UP000287033"/>
    </source>
</evidence>
<accession>A0A401TUK8</accession>
<keyword evidence="2" id="KW-1185">Reference proteome</keyword>
<comment type="caution">
    <text evidence="1">The sequence shown here is derived from an EMBL/GenBank/DDBJ whole genome shotgun (WGS) entry which is preliminary data.</text>
</comment>
<dbReference type="EMBL" id="BEZZ01180226">
    <property type="protein sequence ID" value="GCC46323.1"/>
    <property type="molecule type" value="Genomic_DNA"/>
</dbReference>
<sequence>MVLELSQTIPLGKSTLIHRSVTLFQTFPDRRPHTFLALRVFFYSLFQRLESLLYTCRSSLAFLRNTSDQLEAKQLPDTAK</sequence>